<keyword evidence="1" id="KW-0732">Signal</keyword>
<name>A0A1M6JUM7_9FLAO</name>
<dbReference type="Pfam" id="PF20041">
    <property type="entry name" value="DUF6443"/>
    <property type="match status" value="1"/>
</dbReference>
<reference evidence="4" key="1">
    <citation type="submission" date="2016-11" db="EMBL/GenBank/DDBJ databases">
        <authorList>
            <person name="Varghese N."/>
            <person name="Submissions S."/>
        </authorList>
    </citation>
    <scope>NUCLEOTIDE SEQUENCE [LARGE SCALE GENOMIC DNA]</scope>
    <source>
        <strain evidence="4">DSM 22623</strain>
    </source>
</reference>
<feature type="signal peptide" evidence="1">
    <location>
        <begin position="1"/>
        <end position="20"/>
    </location>
</feature>
<evidence type="ECO:0000256" key="1">
    <source>
        <dbReference type="SAM" id="SignalP"/>
    </source>
</evidence>
<evidence type="ECO:0000313" key="4">
    <source>
        <dbReference type="Proteomes" id="UP000184432"/>
    </source>
</evidence>
<evidence type="ECO:0000313" key="3">
    <source>
        <dbReference type="EMBL" id="SHJ50407.1"/>
    </source>
</evidence>
<feature type="non-terminal residue" evidence="3">
    <location>
        <position position="953"/>
    </location>
</feature>
<dbReference type="AlphaFoldDB" id="A0A1M6JUM7"/>
<evidence type="ECO:0000259" key="2">
    <source>
        <dbReference type="Pfam" id="PF20041"/>
    </source>
</evidence>
<accession>A0A1M6JUM7</accession>
<proteinExistence type="predicted"/>
<dbReference type="EMBL" id="FQYP01000009">
    <property type="protein sequence ID" value="SHJ50407.1"/>
    <property type="molecule type" value="Genomic_DNA"/>
</dbReference>
<sequence length="953" mass="107272">MQNKIMMLVFLLLMGYSATAQLTDEPIDGGGGTTKYYYDGDRDGYGNPNSAYVTTPTTNYVPNNTDCNDGSAVINPTTRWYYDGDGDGRGRTSPMKIQCTKPANYVLHKDDRDDNNQYITHIAPRNYYRDGDRDGFGNPSIKYYRSAPPSDGYTYVTNGNDCNDGNASINPNKVWYRDWDRDGRGNATVTTQSCTQPSGYVANNDDINDGNEFITNIPPRYFYIDGDLDTFGSPAAATRVYHSVRPSGYVTNNLDCDDGEGDINPNTVWYKDGDGDNRGTSSITKTQCDRPLGYVLTNDDIDDSNEFITHIAPKHYYRDADNDTYGNPVFHYYRSAPPADGYAYVTNDDDYNDSDEYITNIAPQNFYRDADNDTFGDPNIRYTRSAPPQDGYSYVTNLNDYDDSTEFITNIAPKNFYRDVDTDTFGDPNALFYRSAAPSDGYSYVLNGEDCNDNNPNIHPNTVWYRDGDNDGFGDPSDTQTGCTPPTGYVTDNTDQCPGEYGEDMGCTGIPHSLSLSNTESYVFTRTYQTAMSSPNEIQVNRDVIETVTYFDGLGRPKQQTAIKGSPTQKDIITHMEYDEVGRQAKQYLPFAKANQGSYTAVNITNDINQYYLDTYAVDFAGITNPAQVNAYSETIFEDSPLNRTLEQGAPGKDWKVDPNSDTDHTIKFDWRHNMANEVVRFDVDFTNSDTEKPVLSQNGYYAANELYVSITKDENWTTADGDNHTTREYKDKQGRVVLKRTFASTSSASSEAHDTYYIYDNFGNLSYVLPPKVTVANGVSQSELAELCYQYKYDYRNRLVEKKIPGKGWEYIVYNKLDQPVMTQDANLRSKNQWLFTKYDRHGRVAYTGLIGNSSGRIPMQESADNTVVYTQHESKQSSAQTIAGTTIYYSNNAIPQGIAEIHTINYYDDYNFDRHGMDKPATVYGVTTTDQVRSLPTGTKVRVLDTNNWIT</sequence>
<dbReference type="STRING" id="570521.SAMN04488508_109256"/>
<dbReference type="RefSeq" id="WP_244548185.1">
    <property type="nucleotide sequence ID" value="NZ_FQYP01000009.1"/>
</dbReference>
<protein>
    <recommendedName>
        <fullName evidence="2">DUF6443 domain-containing protein</fullName>
    </recommendedName>
</protein>
<feature type="chain" id="PRO_5013178157" description="DUF6443 domain-containing protein" evidence="1">
    <location>
        <begin position="21"/>
        <end position="953"/>
    </location>
</feature>
<dbReference type="Proteomes" id="UP000184432">
    <property type="component" value="Unassembled WGS sequence"/>
</dbReference>
<gene>
    <name evidence="3" type="ORF">SAMN04488508_109256</name>
</gene>
<organism evidence="3 4">
    <name type="scientific">Aquimarina spongiae</name>
    <dbReference type="NCBI Taxonomy" id="570521"/>
    <lineage>
        <taxon>Bacteria</taxon>
        <taxon>Pseudomonadati</taxon>
        <taxon>Bacteroidota</taxon>
        <taxon>Flavobacteriia</taxon>
        <taxon>Flavobacteriales</taxon>
        <taxon>Flavobacteriaceae</taxon>
        <taxon>Aquimarina</taxon>
    </lineage>
</organism>
<keyword evidence="4" id="KW-1185">Reference proteome</keyword>
<dbReference type="InterPro" id="IPR045619">
    <property type="entry name" value="DUF6443"/>
</dbReference>
<feature type="domain" description="DUF6443" evidence="2">
    <location>
        <begin position="525"/>
        <end position="668"/>
    </location>
</feature>